<evidence type="ECO:0000313" key="2">
    <source>
        <dbReference type="Proteomes" id="UP000867740"/>
    </source>
</evidence>
<dbReference type="EMBL" id="DACSUM010000004">
    <property type="protein sequence ID" value="HAT3580392.1"/>
    <property type="molecule type" value="Genomic_DNA"/>
</dbReference>
<comment type="caution">
    <text evidence="1">The sequence shown here is derived from an EMBL/GenBank/DDBJ whole genome shotgun (WGS) entry which is preliminary data.</text>
</comment>
<sequence>MDEEKERAMLVINGLTFYSYGIYHQIKNLHLIIEGLEIAQADLHLVLIAKELKKFLESISEVGEIDKYYE</sequence>
<dbReference type="RefSeq" id="WP_047369900.1">
    <property type="nucleotide sequence ID" value="NZ_CABMNU010000005.1"/>
</dbReference>
<gene>
    <name evidence="1" type="ORF">I8531_000649</name>
</gene>
<proteinExistence type="predicted"/>
<dbReference type="AlphaFoldDB" id="A0A9P3T3Q6"/>
<accession>A0A9P3T3Q6</accession>
<reference evidence="1" key="2">
    <citation type="submission" date="2020-10" db="EMBL/GenBank/DDBJ databases">
        <authorList>
            <consortium name="NCBI Pathogen Detection Project"/>
        </authorList>
    </citation>
    <scope>NUCLEOTIDE SEQUENCE</scope>
    <source>
        <strain evidence="1">CAVp300</strain>
    </source>
</reference>
<organism evidence="1 2">
    <name type="scientific">Kluyvera intermedia</name>
    <name type="common">Enterobacter intermedius</name>
    <dbReference type="NCBI Taxonomy" id="61648"/>
    <lineage>
        <taxon>Bacteria</taxon>
        <taxon>Pseudomonadati</taxon>
        <taxon>Pseudomonadota</taxon>
        <taxon>Gammaproteobacteria</taxon>
        <taxon>Enterobacterales</taxon>
        <taxon>Enterobacteriaceae</taxon>
        <taxon>Kluyvera</taxon>
    </lineage>
</organism>
<evidence type="ECO:0000313" key="1">
    <source>
        <dbReference type="EMBL" id="HAT3580392.1"/>
    </source>
</evidence>
<name>A0A9P3T3Q6_KLUIN</name>
<protein>
    <submittedName>
        <fullName evidence="1">Uncharacterized protein</fullName>
    </submittedName>
</protein>
<reference evidence="1" key="1">
    <citation type="journal article" date="2018" name="Genome Biol.">
        <title>SKESA: strategic k-mer extension for scrupulous assemblies.</title>
        <authorList>
            <person name="Souvorov A."/>
            <person name="Agarwala R."/>
            <person name="Lipman D.J."/>
        </authorList>
    </citation>
    <scope>NUCLEOTIDE SEQUENCE</scope>
    <source>
        <strain evidence="1">CAVp300</strain>
    </source>
</reference>
<dbReference type="Proteomes" id="UP000867740">
    <property type="component" value="Unassembled WGS sequence"/>
</dbReference>